<dbReference type="Proteomes" id="UP000004597">
    <property type="component" value="Unassembled WGS sequence"/>
</dbReference>
<dbReference type="HOGENOM" id="CLU_3366503_0_0_10"/>
<dbReference type="AlphaFoldDB" id="G6AFT3"/>
<dbReference type="EMBL" id="AFXP01000007">
    <property type="protein sequence ID" value="EHG16385.1"/>
    <property type="molecule type" value="Genomic_DNA"/>
</dbReference>
<protein>
    <submittedName>
        <fullName evidence="1">Uncharacterized protein</fullName>
    </submittedName>
</protein>
<keyword evidence="2" id="KW-1185">Reference proteome</keyword>
<accession>G6AFT3</accession>
<sequence length="35" mass="3739">MTSAVKRSITPQEVSYGIGLILQAVPDNHSSKVIV</sequence>
<evidence type="ECO:0000313" key="1">
    <source>
        <dbReference type="EMBL" id="EHG16385.1"/>
    </source>
</evidence>
<proteinExistence type="predicted"/>
<organism evidence="1 2">
    <name type="scientific">Prevotella histicola F0411</name>
    <dbReference type="NCBI Taxonomy" id="857291"/>
    <lineage>
        <taxon>Bacteria</taxon>
        <taxon>Pseudomonadati</taxon>
        <taxon>Bacteroidota</taxon>
        <taxon>Bacteroidia</taxon>
        <taxon>Bacteroidales</taxon>
        <taxon>Prevotellaceae</taxon>
        <taxon>Prevotella</taxon>
    </lineage>
</organism>
<comment type="caution">
    <text evidence="1">The sequence shown here is derived from an EMBL/GenBank/DDBJ whole genome shotgun (WGS) entry which is preliminary data.</text>
</comment>
<reference evidence="1 2" key="1">
    <citation type="submission" date="2011-10" db="EMBL/GenBank/DDBJ databases">
        <title>The Genome Sequence of Prevotella histicola F0411.</title>
        <authorList>
            <consortium name="The Broad Institute Genome Sequencing Platform"/>
            <person name="Earl A."/>
            <person name="Ward D."/>
            <person name="Feldgarden M."/>
            <person name="Gevers D."/>
            <person name="Izard J."/>
            <person name="Ganesan A."/>
            <person name="Blanton J.M."/>
            <person name="Baranova O.V."/>
            <person name="Tanner A.C."/>
            <person name="Mathney J.M.J."/>
            <person name="Dewhirst F.E."/>
            <person name="Young S.K."/>
            <person name="Zeng Q."/>
            <person name="Gargeya S."/>
            <person name="Fitzgerald M."/>
            <person name="Haas B."/>
            <person name="Abouelleil A."/>
            <person name="Alvarado L."/>
            <person name="Arachchi H.M."/>
            <person name="Berlin A."/>
            <person name="Brown A."/>
            <person name="Chapman S.B."/>
            <person name="Chen Z."/>
            <person name="Dunbar C."/>
            <person name="Freedman E."/>
            <person name="Gearin G."/>
            <person name="Gellesch M."/>
            <person name="Goldberg J."/>
            <person name="Griggs A."/>
            <person name="Gujja S."/>
            <person name="Heiman D."/>
            <person name="Howarth C."/>
            <person name="Larson L."/>
            <person name="Lui A."/>
            <person name="MacDonald P.J.P."/>
            <person name="Montmayeur A."/>
            <person name="Murphy C."/>
            <person name="Neiman D."/>
            <person name="Pearson M."/>
            <person name="Priest M."/>
            <person name="Roberts A."/>
            <person name="Saif S."/>
            <person name="Shea T."/>
            <person name="Shenoy N."/>
            <person name="Sisk P."/>
            <person name="Stolte C."/>
            <person name="Sykes S."/>
            <person name="Wortman J."/>
            <person name="Nusbaum C."/>
            <person name="Birren B."/>
        </authorList>
    </citation>
    <scope>NUCLEOTIDE SEQUENCE [LARGE SCALE GENOMIC DNA]</scope>
    <source>
        <strain evidence="1 2">F0411</strain>
    </source>
</reference>
<gene>
    <name evidence="1" type="ORF">HMPREF9138_00960</name>
</gene>
<name>G6AFT3_9BACT</name>
<evidence type="ECO:0000313" key="2">
    <source>
        <dbReference type="Proteomes" id="UP000004597"/>
    </source>
</evidence>
<dbReference type="STRING" id="857291.HMPREF9138_00960"/>